<comment type="subunit">
    <text evidence="1">Heterodimer of LeuC and LeuD.</text>
</comment>
<dbReference type="OrthoDB" id="9802769at2"/>
<dbReference type="InterPro" id="IPR036008">
    <property type="entry name" value="Aconitase_4Fe-4S_dom"/>
</dbReference>
<proteinExistence type="predicted"/>
<dbReference type="PANTHER" id="PTHR43822">
    <property type="entry name" value="HOMOACONITASE, MITOCHONDRIAL-RELATED"/>
    <property type="match status" value="1"/>
</dbReference>
<gene>
    <name evidence="7" type="ORF">EP867_10830</name>
</gene>
<dbReference type="GO" id="GO:0051536">
    <property type="term" value="F:iron-sulfur cluster binding"/>
    <property type="evidence" value="ECO:0007669"/>
    <property type="project" value="UniProtKB-KW"/>
</dbReference>
<name>A0A3S3UGA8_9RHOB</name>
<dbReference type="RefSeq" id="WP_128489055.1">
    <property type="nucleotide sequence ID" value="NZ_JBHLXB010000003.1"/>
</dbReference>
<dbReference type="Proteomes" id="UP000287168">
    <property type="component" value="Unassembled WGS sequence"/>
</dbReference>
<comment type="caution">
    <text evidence="7">The sequence shown here is derived from an EMBL/GenBank/DDBJ whole genome shotgun (WGS) entry which is preliminary data.</text>
</comment>
<evidence type="ECO:0000313" key="7">
    <source>
        <dbReference type="EMBL" id="RWY40973.1"/>
    </source>
</evidence>
<dbReference type="Pfam" id="PF00330">
    <property type="entry name" value="Aconitase"/>
    <property type="match status" value="2"/>
</dbReference>
<dbReference type="GO" id="GO:0043436">
    <property type="term" value="P:oxoacid metabolic process"/>
    <property type="evidence" value="ECO:0007669"/>
    <property type="project" value="UniProtKB-ARBA"/>
</dbReference>
<feature type="domain" description="Aconitase/3-isopropylmalate dehydratase large subunit alpha/beta/alpha" evidence="6">
    <location>
        <begin position="289"/>
        <end position="410"/>
    </location>
</feature>
<organism evidence="7 8">
    <name type="scientific">Falsigemmobacter intermedius</name>
    <dbReference type="NCBI Taxonomy" id="1553448"/>
    <lineage>
        <taxon>Bacteria</taxon>
        <taxon>Pseudomonadati</taxon>
        <taxon>Pseudomonadota</taxon>
        <taxon>Alphaproteobacteria</taxon>
        <taxon>Rhodobacterales</taxon>
        <taxon>Paracoccaceae</taxon>
        <taxon>Falsigemmobacter</taxon>
    </lineage>
</organism>
<keyword evidence="4" id="KW-0411">Iron-sulfur</keyword>
<evidence type="ECO:0000256" key="2">
    <source>
        <dbReference type="ARBA" id="ARBA00022723"/>
    </source>
</evidence>
<dbReference type="InterPro" id="IPR001030">
    <property type="entry name" value="Acoase/IPM_deHydtase_lsu_aba"/>
</dbReference>
<dbReference type="GO" id="GO:0016829">
    <property type="term" value="F:lyase activity"/>
    <property type="evidence" value="ECO:0007669"/>
    <property type="project" value="UniProtKB-KW"/>
</dbReference>
<feature type="domain" description="Aconitase/3-isopropylmalate dehydratase large subunit alpha/beta/alpha" evidence="6">
    <location>
        <begin position="24"/>
        <end position="288"/>
    </location>
</feature>
<keyword evidence="5" id="KW-0456">Lyase</keyword>
<dbReference type="InterPro" id="IPR015931">
    <property type="entry name" value="Acnase/IPM_dHydase_lsu_aba_1/3"/>
</dbReference>
<dbReference type="EMBL" id="SBLC01000013">
    <property type="protein sequence ID" value="RWY40973.1"/>
    <property type="molecule type" value="Genomic_DNA"/>
</dbReference>
<accession>A0A3S3UGA8</accession>
<evidence type="ECO:0000256" key="1">
    <source>
        <dbReference type="ARBA" id="ARBA00011271"/>
    </source>
</evidence>
<dbReference type="Gene3D" id="3.30.499.10">
    <property type="entry name" value="Aconitase, domain 3"/>
    <property type="match status" value="2"/>
</dbReference>
<evidence type="ECO:0000313" key="8">
    <source>
        <dbReference type="Proteomes" id="UP000287168"/>
    </source>
</evidence>
<dbReference type="GO" id="GO:0046872">
    <property type="term" value="F:metal ion binding"/>
    <property type="evidence" value="ECO:0007669"/>
    <property type="project" value="UniProtKB-KW"/>
</dbReference>
<dbReference type="SUPFAM" id="SSF53732">
    <property type="entry name" value="Aconitase iron-sulfur domain"/>
    <property type="match status" value="1"/>
</dbReference>
<evidence type="ECO:0000256" key="5">
    <source>
        <dbReference type="ARBA" id="ARBA00023239"/>
    </source>
</evidence>
<dbReference type="PANTHER" id="PTHR43822:SF2">
    <property type="entry name" value="HOMOACONITASE, MITOCHONDRIAL"/>
    <property type="match status" value="1"/>
</dbReference>
<evidence type="ECO:0000256" key="4">
    <source>
        <dbReference type="ARBA" id="ARBA00023014"/>
    </source>
</evidence>
<dbReference type="InterPro" id="IPR050067">
    <property type="entry name" value="IPM_dehydratase_rel_enz"/>
</dbReference>
<evidence type="ECO:0000256" key="3">
    <source>
        <dbReference type="ARBA" id="ARBA00023004"/>
    </source>
</evidence>
<evidence type="ECO:0000259" key="6">
    <source>
        <dbReference type="Pfam" id="PF00330"/>
    </source>
</evidence>
<sequence length="420" mass="45212">MGMTMAEKIVARAAGLPLVRPGEYVTVTPDYTVCQEISWSARKAIMQRAGCSKLARPERVVMVVDHTTSAGMGTPYYQAHREMRDFATEQGAHFFGAGSGLRHHMMTENGFARPGALVFSDEPNIATVGVVGALNIAMSSEVVVTQLSESNWMMVPRSVRIRLEGALPRGVMARDLVQCIIRDYAEGDRLAQACIEYCGSAIAGLSLDERQSLLACSYHAGADTALMPLDDLAMAYARARTGEAELPGLEADPDAQYDFEAVYDLSRLEPMITPPPALHLARPVTEFIGQHIDQACIGTCANSRMEDLRAAASVLRGKKIAGHVTLYVTPGSREIYAQASREGVLADLTEAGATILAPGCTTCWGYEGFLNAGEVQISTHQMNYNGRHGHQDARAYLASPLTVAASALRGVMTDPRSLTG</sequence>
<reference evidence="7 8" key="1">
    <citation type="journal article" date="2015" name="Int. J. Syst. Evol. Microbiol.">
        <title>Gemmobacter intermedius sp. nov., isolated from a white stork (Ciconia ciconia).</title>
        <authorList>
            <person name="Kampfer P."/>
            <person name="Jerzak L."/>
            <person name="Wilharm G."/>
            <person name="Golke J."/>
            <person name="Busse H.J."/>
            <person name="Glaeser S.P."/>
        </authorList>
    </citation>
    <scope>NUCLEOTIDE SEQUENCE [LARGE SCALE GENOMIC DNA]</scope>
    <source>
        <strain evidence="7 8">119/4</strain>
    </source>
</reference>
<keyword evidence="2" id="KW-0479">Metal-binding</keyword>
<keyword evidence="3" id="KW-0408">Iron</keyword>
<keyword evidence="8" id="KW-1185">Reference proteome</keyword>
<dbReference type="AlphaFoldDB" id="A0A3S3UGA8"/>
<protein>
    <recommendedName>
        <fullName evidence="6">Aconitase/3-isopropylmalate dehydratase large subunit alpha/beta/alpha domain-containing protein</fullName>
    </recommendedName>
</protein>